<feature type="signal peptide" evidence="2">
    <location>
        <begin position="1"/>
        <end position="18"/>
    </location>
</feature>
<name>A0ABU4ZSY5_9HYPH</name>
<feature type="region of interest" description="Disordered" evidence="1">
    <location>
        <begin position="234"/>
        <end position="264"/>
    </location>
</feature>
<evidence type="ECO:0000256" key="1">
    <source>
        <dbReference type="SAM" id="MobiDB-lite"/>
    </source>
</evidence>
<evidence type="ECO:0000313" key="3">
    <source>
        <dbReference type="EMBL" id="MDX8528516.1"/>
    </source>
</evidence>
<evidence type="ECO:0000256" key="2">
    <source>
        <dbReference type="SAM" id="SignalP"/>
    </source>
</evidence>
<reference evidence="3 4" key="1">
    <citation type="submission" date="2023-08" db="EMBL/GenBank/DDBJ databases">
        <title>Implementing the SeqCode for naming new Mesorhizobium species isolated from Vachellia karroo root nodules.</title>
        <authorList>
            <person name="Van Lill M."/>
        </authorList>
    </citation>
    <scope>NUCLEOTIDE SEQUENCE [LARGE SCALE GENOMIC DNA]</scope>
    <source>
        <strain evidence="3 4">MSK 1335</strain>
    </source>
</reference>
<accession>A0ABU4ZSY5</accession>
<keyword evidence="2" id="KW-0732">Signal</keyword>
<feature type="compositionally biased region" description="Low complexity" evidence="1">
    <location>
        <begin position="234"/>
        <end position="245"/>
    </location>
</feature>
<keyword evidence="4" id="KW-1185">Reference proteome</keyword>
<dbReference type="EMBL" id="JAVIJF010000027">
    <property type="protein sequence ID" value="MDX8528516.1"/>
    <property type="molecule type" value="Genomic_DNA"/>
</dbReference>
<protein>
    <submittedName>
        <fullName evidence="3">Uncharacterized protein</fullName>
    </submittedName>
</protein>
<proteinExistence type="predicted"/>
<comment type="caution">
    <text evidence="3">The sequence shown here is derived from an EMBL/GenBank/DDBJ whole genome shotgun (WGS) entry which is preliminary data.</text>
</comment>
<feature type="chain" id="PRO_5045214201" evidence="2">
    <location>
        <begin position="19"/>
        <end position="299"/>
    </location>
</feature>
<sequence>MRLVLTLLLTLAGSTAYAASPEDDYIAARDKAIADITAQESANTAIETIDAQNEKALADLQQRLTSILGPLSVKGFPATGTINIESLNASDIGYGMLDGLRYAQSDQGPSIVASTRGLTERWLKSKSAETEADFKLPTDIGEALKLDNFYTQAIGSDAAFSGTLDFSLKKPDGADAVVARLGGWTQDVGPIYDQHVVVAVVKGDRVLIAEAPASPAVPRIATCDTLWAAADAAAQKAQQTQTDQGMDQDDPQASDPANAAWEKGDADYRACMAQRLPGDPSFPALLKQAQDLADSMAGK</sequence>
<organism evidence="3 4">
    <name type="scientific">Mesorhizobium montanum</name>
    <dbReference type="NCBI Taxonomy" id="3072323"/>
    <lineage>
        <taxon>Bacteria</taxon>
        <taxon>Pseudomonadati</taxon>
        <taxon>Pseudomonadota</taxon>
        <taxon>Alphaproteobacteria</taxon>
        <taxon>Hyphomicrobiales</taxon>
        <taxon>Phyllobacteriaceae</taxon>
        <taxon>Mesorhizobium</taxon>
    </lineage>
</organism>
<dbReference type="Proteomes" id="UP001276840">
    <property type="component" value="Unassembled WGS sequence"/>
</dbReference>
<dbReference type="RefSeq" id="WP_320236432.1">
    <property type="nucleotide sequence ID" value="NZ_JAVIJF010000027.1"/>
</dbReference>
<gene>
    <name evidence="3" type="ORF">RFM68_28965</name>
</gene>
<evidence type="ECO:0000313" key="4">
    <source>
        <dbReference type="Proteomes" id="UP001276840"/>
    </source>
</evidence>